<evidence type="ECO:0000256" key="3">
    <source>
        <dbReference type="ARBA" id="ARBA00022679"/>
    </source>
</evidence>
<comment type="similarity">
    <text evidence="1">Belongs to the methyltransferase superfamily.</text>
</comment>
<name>G0UTX1_TRYCI</name>
<gene>
    <name evidence="5" type="ORF">TCIL3000_9_2320</name>
</gene>
<dbReference type="PANTHER" id="PTHR12176">
    <property type="entry name" value="SAM-DEPENDENT METHYLTRANSFERASE SUPERFAMILY PROTEIN"/>
    <property type="match status" value="1"/>
</dbReference>
<dbReference type="EMBL" id="HE575322">
    <property type="protein sequence ID" value="CCC92835.1"/>
    <property type="molecule type" value="Genomic_DNA"/>
</dbReference>
<dbReference type="InterPro" id="IPR029063">
    <property type="entry name" value="SAM-dependent_MTases_sf"/>
</dbReference>
<dbReference type="GO" id="GO:0032259">
    <property type="term" value="P:methylation"/>
    <property type="evidence" value="ECO:0007669"/>
    <property type="project" value="UniProtKB-KW"/>
</dbReference>
<keyword evidence="4" id="KW-0732">Signal</keyword>
<keyword evidence="2" id="KW-0489">Methyltransferase</keyword>
<protein>
    <submittedName>
        <fullName evidence="5">Uncharacterized protein TCIL3000_9_2320</fullName>
    </submittedName>
</protein>
<sequence length="286" mass="32522">MPLAFGTAHSALLVSHFLHLFSISQQTPLPYGNAVLLLTTSRWAVNRESINAAMEPENVEDYSLQSYWVKRFESEDHYDWFSSVHREAVTALCDEIVSSYEMRRKLNALDADEGGDRPIVRALHLGTGNSSLCMDLHDELCARDLPFDLHQVAMDYAPNVIDKMRNKYPPDILPNTQWVLGDVRQLQEFHSYGPFDIVIEKGTLDALEADKNRPGMEEDIAAMIGGVSELLKHARGYGTFMQITWVPPFLRLPYTKGNAFEWGDQVRYSLIGDSDIYRLFVYTIKG</sequence>
<dbReference type="CDD" id="cd02440">
    <property type="entry name" value="AdoMet_MTases"/>
    <property type="match status" value="1"/>
</dbReference>
<dbReference type="AlphaFoldDB" id="G0UTX1"/>
<dbReference type="SUPFAM" id="SSF53335">
    <property type="entry name" value="S-adenosyl-L-methionine-dependent methyltransferases"/>
    <property type="match status" value="1"/>
</dbReference>
<dbReference type="Gene3D" id="3.40.50.150">
    <property type="entry name" value="Vaccinia Virus protein VP39"/>
    <property type="match status" value="1"/>
</dbReference>
<dbReference type="VEuPathDB" id="TriTrypDB:TcIL3000_9_2320"/>
<proteinExistence type="inferred from homology"/>
<feature type="signal peptide" evidence="4">
    <location>
        <begin position="1"/>
        <end position="26"/>
    </location>
</feature>
<evidence type="ECO:0000256" key="2">
    <source>
        <dbReference type="ARBA" id="ARBA00022603"/>
    </source>
</evidence>
<dbReference type="PANTHER" id="PTHR12176:SF80">
    <property type="entry name" value="EEF1A LYSINE METHYLTRANSFERASE 4"/>
    <property type="match status" value="1"/>
</dbReference>
<reference evidence="5" key="1">
    <citation type="journal article" date="2012" name="Proc. Natl. Acad. Sci. U.S.A.">
        <title>Antigenic diversity is generated by distinct evolutionary mechanisms in African trypanosome species.</title>
        <authorList>
            <person name="Jackson A.P."/>
            <person name="Berry A."/>
            <person name="Aslett M."/>
            <person name="Allison H.C."/>
            <person name="Burton P."/>
            <person name="Vavrova-Anderson J."/>
            <person name="Brown R."/>
            <person name="Browne H."/>
            <person name="Corton N."/>
            <person name="Hauser H."/>
            <person name="Gamble J."/>
            <person name="Gilderthorp R."/>
            <person name="Marcello L."/>
            <person name="McQuillan J."/>
            <person name="Otto T.D."/>
            <person name="Quail M.A."/>
            <person name="Sanders M.J."/>
            <person name="van Tonder A."/>
            <person name="Ginger M.L."/>
            <person name="Field M.C."/>
            <person name="Barry J.D."/>
            <person name="Hertz-Fowler C."/>
            <person name="Berriman M."/>
        </authorList>
    </citation>
    <scope>NUCLEOTIDE SEQUENCE</scope>
    <source>
        <strain evidence="5">IL3000</strain>
    </source>
</reference>
<organism evidence="5">
    <name type="scientific">Trypanosoma congolense (strain IL3000)</name>
    <dbReference type="NCBI Taxonomy" id="1068625"/>
    <lineage>
        <taxon>Eukaryota</taxon>
        <taxon>Discoba</taxon>
        <taxon>Euglenozoa</taxon>
        <taxon>Kinetoplastea</taxon>
        <taxon>Metakinetoplastina</taxon>
        <taxon>Trypanosomatida</taxon>
        <taxon>Trypanosomatidae</taxon>
        <taxon>Trypanosoma</taxon>
        <taxon>Nannomonas</taxon>
    </lineage>
</organism>
<evidence type="ECO:0000256" key="4">
    <source>
        <dbReference type="SAM" id="SignalP"/>
    </source>
</evidence>
<dbReference type="GO" id="GO:0008168">
    <property type="term" value="F:methyltransferase activity"/>
    <property type="evidence" value="ECO:0007669"/>
    <property type="project" value="UniProtKB-KW"/>
</dbReference>
<evidence type="ECO:0000313" key="5">
    <source>
        <dbReference type="EMBL" id="CCC92835.1"/>
    </source>
</evidence>
<keyword evidence="3" id="KW-0808">Transferase</keyword>
<dbReference type="InterPro" id="IPR051419">
    <property type="entry name" value="Lys/N-term_MeTrsfase_sf"/>
</dbReference>
<evidence type="ECO:0000256" key="1">
    <source>
        <dbReference type="ARBA" id="ARBA00008361"/>
    </source>
</evidence>
<accession>G0UTX1</accession>
<feature type="chain" id="PRO_5003410151" evidence="4">
    <location>
        <begin position="27"/>
        <end position="286"/>
    </location>
</feature>